<reference evidence="2 3" key="1">
    <citation type="submission" date="2013-02" db="EMBL/GenBank/DDBJ databases">
        <title>A novel strain isolated from Lonar lake, Maharashtra, India.</title>
        <authorList>
            <person name="Singh A."/>
        </authorList>
    </citation>
    <scope>NUCLEOTIDE SEQUENCE [LARGE SCALE GENOMIC DNA]</scope>
    <source>
        <strain evidence="2 3">AK24</strain>
    </source>
</reference>
<comment type="caution">
    <text evidence="2">The sequence shown here is derived from an EMBL/GenBank/DDBJ whole genome shotgun (WGS) entry which is preliminary data.</text>
</comment>
<dbReference type="Proteomes" id="UP000013909">
    <property type="component" value="Unassembled WGS sequence"/>
</dbReference>
<evidence type="ECO:0000256" key="1">
    <source>
        <dbReference type="SAM" id="Phobius"/>
    </source>
</evidence>
<evidence type="ECO:0000313" key="2">
    <source>
        <dbReference type="EMBL" id="EON75814.1"/>
    </source>
</evidence>
<dbReference type="PATRIC" id="fig|1288963.3.peg.3699"/>
<evidence type="ECO:0000313" key="3">
    <source>
        <dbReference type="Proteomes" id="UP000013909"/>
    </source>
</evidence>
<feature type="transmembrane region" description="Helical" evidence="1">
    <location>
        <begin position="91"/>
        <end position="110"/>
    </location>
</feature>
<keyword evidence="1" id="KW-1133">Transmembrane helix</keyword>
<keyword evidence="1" id="KW-0812">Transmembrane</keyword>
<dbReference type="OrthoDB" id="9790326at2"/>
<sequence>MNDKIEGVPSLAGAIRGCKCPACRKGNLFPVPIYSFSKLTDVNKECPVCGETLVPEPDFFYGAMYISYALSVALFISIMVALNVLMENPDLMAYIFSVVFFNVLLLPVMLRYSKTLYLYGVGRIKFRG</sequence>
<keyword evidence="1" id="KW-0472">Membrane</keyword>
<dbReference type="STRING" id="1232681.ADIS_3705"/>
<gene>
    <name evidence="2" type="ORF">ADIS_3705</name>
</gene>
<accession>R7ZP63</accession>
<keyword evidence="3" id="KW-1185">Reference proteome</keyword>
<proteinExistence type="predicted"/>
<organism evidence="2 3">
    <name type="scientific">Lunatimonas lonarensis</name>
    <dbReference type="NCBI Taxonomy" id="1232681"/>
    <lineage>
        <taxon>Bacteria</taxon>
        <taxon>Pseudomonadati</taxon>
        <taxon>Bacteroidota</taxon>
        <taxon>Cytophagia</taxon>
        <taxon>Cytophagales</taxon>
        <taxon>Cyclobacteriaceae</taxon>
    </lineage>
</organism>
<protein>
    <recommendedName>
        <fullName evidence="4">DUF983 domain-containing protein</fullName>
    </recommendedName>
</protein>
<feature type="transmembrane region" description="Helical" evidence="1">
    <location>
        <begin position="65"/>
        <end position="85"/>
    </location>
</feature>
<evidence type="ECO:0008006" key="4">
    <source>
        <dbReference type="Google" id="ProtNLM"/>
    </source>
</evidence>
<dbReference type="AlphaFoldDB" id="R7ZP63"/>
<name>R7ZP63_9BACT</name>
<dbReference type="Pfam" id="PF06170">
    <property type="entry name" value="DUF983"/>
    <property type="match status" value="1"/>
</dbReference>
<dbReference type="InterPro" id="IPR009325">
    <property type="entry name" value="DUF983"/>
</dbReference>
<dbReference type="EMBL" id="AQHR01000096">
    <property type="protein sequence ID" value="EON75814.1"/>
    <property type="molecule type" value="Genomic_DNA"/>
</dbReference>
<dbReference type="RefSeq" id="WP_010855836.1">
    <property type="nucleotide sequence ID" value="NZ_AQHR01000096.1"/>
</dbReference>